<dbReference type="AlphaFoldDB" id="W0EUT4"/>
<evidence type="ECO:0000313" key="15">
    <source>
        <dbReference type="Proteomes" id="UP000003586"/>
    </source>
</evidence>
<keyword evidence="7" id="KW-0630">Potassium</keyword>
<dbReference type="GO" id="GO:0016020">
    <property type="term" value="C:membrane"/>
    <property type="evidence" value="ECO:0007669"/>
    <property type="project" value="UniProtKB-SubCell"/>
</dbReference>
<keyword evidence="15" id="KW-1185">Reference proteome</keyword>
<feature type="transmembrane region" description="Helical" evidence="13">
    <location>
        <begin position="151"/>
        <end position="181"/>
    </location>
</feature>
<dbReference type="EMBL" id="CP007035">
    <property type="protein sequence ID" value="AHF14542.1"/>
    <property type="molecule type" value="Genomic_DNA"/>
</dbReference>
<dbReference type="PANTHER" id="PTHR31462:SF5">
    <property type="entry name" value="ENDOSOMAL_LYSOSOMAL PROTON CHANNEL TMEM175"/>
    <property type="match status" value="1"/>
</dbReference>
<proteinExistence type="inferred from homology"/>
<feature type="transmembrane region" description="Helical" evidence="13">
    <location>
        <begin position="76"/>
        <end position="94"/>
    </location>
</feature>
<keyword evidence="11" id="KW-0407">Ion channel</keyword>
<accession>W0EUT4</accession>
<dbReference type="InterPro" id="IPR010617">
    <property type="entry name" value="TMEM175-like"/>
</dbReference>
<evidence type="ECO:0000256" key="13">
    <source>
        <dbReference type="SAM" id="Phobius"/>
    </source>
</evidence>
<evidence type="ECO:0000256" key="3">
    <source>
        <dbReference type="ARBA" id="ARBA00022448"/>
    </source>
</evidence>
<keyword evidence="4" id="KW-0633">Potassium transport</keyword>
<evidence type="ECO:0000256" key="6">
    <source>
        <dbReference type="ARBA" id="ARBA00022826"/>
    </source>
</evidence>
<comment type="subcellular location">
    <subcellularLocation>
        <location evidence="1">Membrane</location>
        <topology evidence="1">Multi-pass membrane protein</topology>
    </subcellularLocation>
</comment>
<keyword evidence="9" id="KW-0406">Ion transport</keyword>
<evidence type="ECO:0008006" key="16">
    <source>
        <dbReference type="Google" id="ProtNLM"/>
    </source>
</evidence>
<dbReference type="RefSeq" id="WP_025298674.1">
    <property type="nucleotide sequence ID" value="NZ_CP007035.1"/>
</dbReference>
<feature type="transmembrane region" description="Helical" evidence="13">
    <location>
        <begin position="37"/>
        <end position="56"/>
    </location>
</feature>
<comment type="similarity">
    <text evidence="2">Belongs to the TMEM175 family.</text>
</comment>
<keyword evidence="5 13" id="KW-0812">Transmembrane</keyword>
<reference evidence="14 15" key="1">
    <citation type="submission" date="2013-12" db="EMBL/GenBank/DDBJ databases">
        <authorList>
            <consortium name="DOE Joint Genome Institute"/>
            <person name="Eisen J."/>
            <person name="Huntemann M."/>
            <person name="Han J."/>
            <person name="Chen A."/>
            <person name="Kyrpides N."/>
            <person name="Mavromatis K."/>
            <person name="Markowitz V."/>
            <person name="Palaniappan K."/>
            <person name="Ivanova N."/>
            <person name="Schaumberg A."/>
            <person name="Pati A."/>
            <person name="Liolios K."/>
            <person name="Nordberg H.P."/>
            <person name="Cantor M.N."/>
            <person name="Hua S.X."/>
            <person name="Woyke T."/>
        </authorList>
    </citation>
    <scope>NUCLEOTIDE SEQUENCE [LARGE SCALE GENOMIC DNA]</scope>
    <source>
        <strain evidence="15">DSM 19437</strain>
    </source>
</reference>
<evidence type="ECO:0000313" key="14">
    <source>
        <dbReference type="EMBL" id="AHF14542.1"/>
    </source>
</evidence>
<evidence type="ECO:0000256" key="1">
    <source>
        <dbReference type="ARBA" id="ARBA00004141"/>
    </source>
</evidence>
<dbReference type="eggNOG" id="COG3548">
    <property type="taxonomic scope" value="Bacteria"/>
</dbReference>
<dbReference type="GO" id="GO:0005267">
    <property type="term" value="F:potassium channel activity"/>
    <property type="evidence" value="ECO:0007669"/>
    <property type="project" value="UniProtKB-KW"/>
</dbReference>
<dbReference type="GO" id="GO:0015252">
    <property type="term" value="F:proton channel activity"/>
    <property type="evidence" value="ECO:0007669"/>
    <property type="project" value="InterPro"/>
</dbReference>
<dbReference type="Pfam" id="PF06736">
    <property type="entry name" value="TMEM175"/>
    <property type="match status" value="1"/>
</dbReference>
<dbReference type="HOGENOM" id="CLU_090238_1_0_10"/>
<evidence type="ECO:0000256" key="12">
    <source>
        <dbReference type="ARBA" id="ARBA00034430"/>
    </source>
</evidence>
<dbReference type="PANTHER" id="PTHR31462">
    <property type="entry name" value="ENDOSOMAL/LYSOSOMAL POTASSIUM CHANNEL TMEM175"/>
    <property type="match status" value="1"/>
</dbReference>
<comment type="catalytic activity">
    <reaction evidence="12">
        <text>K(+)(in) = K(+)(out)</text>
        <dbReference type="Rhea" id="RHEA:29463"/>
        <dbReference type="ChEBI" id="CHEBI:29103"/>
    </reaction>
</comment>
<evidence type="ECO:0000256" key="5">
    <source>
        <dbReference type="ARBA" id="ARBA00022692"/>
    </source>
</evidence>
<organism evidence="14 15">
    <name type="scientific">Niabella soli DSM 19437</name>
    <dbReference type="NCBI Taxonomy" id="929713"/>
    <lineage>
        <taxon>Bacteria</taxon>
        <taxon>Pseudomonadati</taxon>
        <taxon>Bacteroidota</taxon>
        <taxon>Chitinophagia</taxon>
        <taxon>Chitinophagales</taxon>
        <taxon>Chitinophagaceae</taxon>
        <taxon>Niabella</taxon>
    </lineage>
</organism>
<protein>
    <recommendedName>
        <fullName evidence="16">DUF1211 domain-containing protein</fullName>
    </recommendedName>
</protein>
<evidence type="ECO:0000256" key="9">
    <source>
        <dbReference type="ARBA" id="ARBA00023065"/>
    </source>
</evidence>
<evidence type="ECO:0000256" key="7">
    <source>
        <dbReference type="ARBA" id="ARBA00022958"/>
    </source>
</evidence>
<keyword evidence="6" id="KW-0631">Potassium channel</keyword>
<dbReference type="Proteomes" id="UP000003586">
    <property type="component" value="Chromosome"/>
</dbReference>
<evidence type="ECO:0000256" key="10">
    <source>
        <dbReference type="ARBA" id="ARBA00023136"/>
    </source>
</evidence>
<gene>
    <name evidence="14" type="ORF">NIASO_03760</name>
</gene>
<feature type="transmembrane region" description="Helical" evidence="13">
    <location>
        <begin position="106"/>
        <end position="123"/>
    </location>
</feature>
<evidence type="ECO:0000256" key="11">
    <source>
        <dbReference type="ARBA" id="ARBA00023303"/>
    </source>
</evidence>
<name>W0EUT4_9BACT</name>
<keyword evidence="8 13" id="KW-1133">Transmembrane helix</keyword>
<evidence type="ECO:0000256" key="4">
    <source>
        <dbReference type="ARBA" id="ARBA00022538"/>
    </source>
</evidence>
<evidence type="ECO:0000256" key="2">
    <source>
        <dbReference type="ARBA" id="ARBA00006920"/>
    </source>
</evidence>
<dbReference type="OrthoDB" id="7626281at2"/>
<keyword evidence="10 13" id="KW-0472">Membrane</keyword>
<sequence>MTKSRLEAFSDGVLAIIITIMVLEIKVPEEGYTFKALIPMIPTFLSYLLSFIYVGIYWNNHHHMLQMVDKVNGAVLWKNLNLLFWLSLIPFTTSWMDKHYDQTAPVVTYGVVLLMAGIAYVLLQNALIKAGGPNCKLAKAVGTDAKGKASWMLYLAGIGGSFLSPPIGITVYTLVAFIWFIPDKRIEKIINGEHEI</sequence>
<evidence type="ECO:0000256" key="8">
    <source>
        <dbReference type="ARBA" id="ARBA00022989"/>
    </source>
</evidence>
<dbReference type="KEGG" id="nso:NIASO_03760"/>
<keyword evidence="3" id="KW-0813">Transport</keyword>